<dbReference type="Pfam" id="PF07331">
    <property type="entry name" value="TctB"/>
    <property type="match status" value="1"/>
</dbReference>
<keyword evidence="2" id="KW-0472">Membrane</keyword>
<evidence type="ECO:0000313" key="5">
    <source>
        <dbReference type="Proteomes" id="UP000490386"/>
    </source>
</evidence>
<protein>
    <submittedName>
        <fullName evidence="4">Tripartite tricarboxylate transporter TctB family protein</fullName>
    </submittedName>
</protein>
<evidence type="ECO:0000313" key="4">
    <source>
        <dbReference type="EMBL" id="KAB1636439.1"/>
    </source>
</evidence>
<evidence type="ECO:0000256" key="2">
    <source>
        <dbReference type="SAM" id="Phobius"/>
    </source>
</evidence>
<dbReference type="RefSeq" id="WP_151424741.1">
    <property type="nucleotide sequence ID" value="NZ_WBJX01000006.1"/>
</dbReference>
<accession>A0A7J5AY78</accession>
<evidence type="ECO:0000256" key="1">
    <source>
        <dbReference type="SAM" id="MobiDB-lite"/>
    </source>
</evidence>
<feature type="transmembrane region" description="Helical" evidence="2">
    <location>
        <begin position="70"/>
        <end position="92"/>
    </location>
</feature>
<dbReference type="AlphaFoldDB" id="A0A7J5AY78"/>
<feature type="transmembrane region" description="Helical" evidence="2">
    <location>
        <begin position="38"/>
        <end position="58"/>
    </location>
</feature>
<feature type="region of interest" description="Disordered" evidence="1">
    <location>
        <begin position="1"/>
        <end position="28"/>
    </location>
</feature>
<feature type="transmembrane region" description="Helical" evidence="2">
    <location>
        <begin position="195"/>
        <end position="225"/>
    </location>
</feature>
<feature type="domain" description="DUF1468" evidence="3">
    <location>
        <begin position="40"/>
        <end position="214"/>
    </location>
</feature>
<reference evidence="4 5" key="1">
    <citation type="submission" date="2019-09" db="EMBL/GenBank/DDBJ databases">
        <title>Phylogeny of genus Pseudoclavibacter and closely related genus.</title>
        <authorList>
            <person name="Li Y."/>
        </authorList>
    </citation>
    <scope>NUCLEOTIDE SEQUENCE [LARGE SCALE GENOMIC DNA]</scope>
    <source>
        <strain evidence="4 5">THG-MD12</strain>
    </source>
</reference>
<dbReference type="OrthoDB" id="5119225at2"/>
<organism evidence="4 5">
    <name type="scientific">Pseudoclavibacter terrae</name>
    <dbReference type="NCBI Taxonomy" id="1530195"/>
    <lineage>
        <taxon>Bacteria</taxon>
        <taxon>Bacillati</taxon>
        <taxon>Actinomycetota</taxon>
        <taxon>Actinomycetes</taxon>
        <taxon>Micrococcales</taxon>
        <taxon>Microbacteriaceae</taxon>
        <taxon>Pseudoclavibacter</taxon>
    </lineage>
</organism>
<proteinExistence type="predicted"/>
<feature type="compositionally biased region" description="Polar residues" evidence="1">
    <location>
        <begin position="1"/>
        <end position="10"/>
    </location>
</feature>
<sequence length="226" mass="24147">MSQVQNQREAQGSRDSRGPATNSIQTGPRSWWHGRSELGVAAFVFLLAAVFAIGTATMDVPATAGVPGPQFFPTIVVILLFIVSIALAITVIRRPARDDEDEADQMLEISPELLEDIGQIDTTSEIRVVTAAAGEERKKRDGTDWKTLGIVFAALAGTALLLEPLGWIITAAALFWVVAYALGSKRHLFDIGVAFLFSSLVQLSFSAGLGLTLPSGILSGVLPWIS</sequence>
<dbReference type="Proteomes" id="UP000490386">
    <property type="component" value="Unassembled WGS sequence"/>
</dbReference>
<feature type="transmembrane region" description="Helical" evidence="2">
    <location>
        <begin position="145"/>
        <end position="161"/>
    </location>
</feature>
<feature type="compositionally biased region" description="Polar residues" evidence="1">
    <location>
        <begin position="19"/>
        <end position="28"/>
    </location>
</feature>
<evidence type="ECO:0000259" key="3">
    <source>
        <dbReference type="Pfam" id="PF07331"/>
    </source>
</evidence>
<keyword evidence="2" id="KW-1133">Transmembrane helix</keyword>
<gene>
    <name evidence="4" type="ORF">F8O03_15950</name>
</gene>
<comment type="caution">
    <text evidence="4">The sequence shown here is derived from an EMBL/GenBank/DDBJ whole genome shotgun (WGS) entry which is preliminary data.</text>
</comment>
<feature type="transmembrane region" description="Helical" evidence="2">
    <location>
        <begin position="167"/>
        <end position="183"/>
    </location>
</feature>
<keyword evidence="2" id="KW-0812">Transmembrane</keyword>
<name>A0A7J5AY78_9MICO</name>
<dbReference type="EMBL" id="WBJX01000006">
    <property type="protein sequence ID" value="KAB1636439.1"/>
    <property type="molecule type" value="Genomic_DNA"/>
</dbReference>
<keyword evidence="5" id="KW-1185">Reference proteome</keyword>
<dbReference type="InterPro" id="IPR009936">
    <property type="entry name" value="DUF1468"/>
</dbReference>